<evidence type="ECO:0000313" key="3">
    <source>
        <dbReference type="Proteomes" id="UP000014983"/>
    </source>
</evidence>
<reference evidence="2 3" key="1">
    <citation type="journal article" date="2013" name="Genome Biol. Evol.">
        <title>Comparison of metabolic capacities and inference of gene content evolution in mosquito-associated Spiroplasma diminutum and S. taiwanense.</title>
        <authorList>
            <person name="Lo W.S."/>
            <person name="Ku C."/>
            <person name="Chen L.L."/>
            <person name="Chang T.H."/>
            <person name="Kuo C.H."/>
        </authorList>
    </citation>
    <scope>NUCLEOTIDE SEQUENCE [LARGE SCALE GENOMIC DNA]</scope>
    <source>
        <strain evidence="2 3">CUAS-1</strain>
    </source>
</reference>
<proteinExistence type="predicted"/>
<dbReference type="AlphaFoldDB" id="S5LZ69"/>
<gene>
    <name evidence="2" type="ORF">SDIMI_v3c01620</name>
</gene>
<name>S5LZ69_9MOLU</name>
<dbReference type="PATRIC" id="fig|1276221.3.peg.159"/>
<feature type="transmembrane region" description="Helical" evidence="1">
    <location>
        <begin position="55"/>
        <end position="74"/>
    </location>
</feature>
<dbReference type="KEGG" id="sdi:SDIMI_v3c01620"/>
<dbReference type="Proteomes" id="UP000014983">
    <property type="component" value="Chromosome"/>
</dbReference>
<keyword evidence="1" id="KW-0812">Transmembrane</keyword>
<keyword evidence="1" id="KW-1133">Transmembrane helix</keyword>
<dbReference type="RefSeq" id="WP_020836099.1">
    <property type="nucleotide sequence ID" value="NC_021833.1"/>
</dbReference>
<evidence type="ECO:0000313" key="2">
    <source>
        <dbReference type="EMBL" id="AGR41866.1"/>
    </source>
</evidence>
<accession>S5LZ69</accession>
<dbReference type="HOGENOM" id="CLU_193741_0_0_14"/>
<evidence type="ECO:0000256" key="1">
    <source>
        <dbReference type="SAM" id="Phobius"/>
    </source>
</evidence>
<keyword evidence="1" id="KW-0472">Membrane</keyword>
<keyword evidence="3" id="KW-1185">Reference proteome</keyword>
<organism evidence="2 3">
    <name type="scientific">Spiroplasma diminutum CUAS-1</name>
    <dbReference type="NCBI Taxonomy" id="1276221"/>
    <lineage>
        <taxon>Bacteria</taxon>
        <taxon>Bacillati</taxon>
        <taxon>Mycoplasmatota</taxon>
        <taxon>Mollicutes</taxon>
        <taxon>Entomoplasmatales</taxon>
        <taxon>Spiroplasmataceae</taxon>
        <taxon>Spiroplasma</taxon>
    </lineage>
</organism>
<dbReference type="InParanoid" id="S5LZ69"/>
<protein>
    <submittedName>
        <fullName evidence="2">Uncharacterized protein</fullName>
    </submittedName>
</protein>
<feature type="transmembrane region" description="Helical" evidence="1">
    <location>
        <begin position="6"/>
        <end position="29"/>
    </location>
</feature>
<dbReference type="EMBL" id="CP005076">
    <property type="protein sequence ID" value="AGR41866.1"/>
    <property type="molecule type" value="Genomic_DNA"/>
</dbReference>
<dbReference type="STRING" id="1276221.SDIMI_v3c01620"/>
<sequence length="75" mass="8638">MKSNQIIGLSLLIIGVLILISFLLLAYYVKNKSKASFKLNNKESQTIWEFTKKNFPIFFALFGFVMAFSGLMMMF</sequence>